<dbReference type="OrthoDB" id="10474679at2759"/>
<protein>
    <submittedName>
        <fullName evidence="1">Uncharacterized protein</fullName>
    </submittedName>
</protein>
<organism evidence="1 2">
    <name type="scientific">Melipona quadrifasciata</name>
    <dbReference type="NCBI Taxonomy" id="166423"/>
    <lineage>
        <taxon>Eukaryota</taxon>
        <taxon>Metazoa</taxon>
        <taxon>Ecdysozoa</taxon>
        <taxon>Arthropoda</taxon>
        <taxon>Hexapoda</taxon>
        <taxon>Insecta</taxon>
        <taxon>Pterygota</taxon>
        <taxon>Neoptera</taxon>
        <taxon>Endopterygota</taxon>
        <taxon>Hymenoptera</taxon>
        <taxon>Apocrita</taxon>
        <taxon>Aculeata</taxon>
        <taxon>Apoidea</taxon>
        <taxon>Anthophila</taxon>
        <taxon>Apidae</taxon>
        <taxon>Melipona</taxon>
    </lineage>
</organism>
<evidence type="ECO:0000313" key="2">
    <source>
        <dbReference type="Proteomes" id="UP000053105"/>
    </source>
</evidence>
<accession>A0A0M9ABV1</accession>
<evidence type="ECO:0000313" key="1">
    <source>
        <dbReference type="EMBL" id="KOX81355.1"/>
    </source>
</evidence>
<gene>
    <name evidence="1" type="ORF">WN51_10688</name>
</gene>
<dbReference type="EMBL" id="KQ435687">
    <property type="protein sequence ID" value="KOX81355.1"/>
    <property type="molecule type" value="Genomic_DNA"/>
</dbReference>
<proteinExistence type="predicted"/>
<reference evidence="1 2" key="1">
    <citation type="submission" date="2015-07" db="EMBL/GenBank/DDBJ databases">
        <title>The genome of Melipona quadrifasciata.</title>
        <authorList>
            <person name="Pan H."/>
            <person name="Kapheim K."/>
        </authorList>
    </citation>
    <scope>NUCLEOTIDE SEQUENCE [LARGE SCALE GENOMIC DNA]</scope>
    <source>
        <strain evidence="1">0111107301</strain>
        <tissue evidence="1">Whole body</tissue>
    </source>
</reference>
<dbReference type="AlphaFoldDB" id="A0A0M9ABV1"/>
<name>A0A0M9ABV1_9HYME</name>
<dbReference type="Proteomes" id="UP000053105">
    <property type="component" value="Unassembled WGS sequence"/>
</dbReference>
<keyword evidence="2" id="KW-1185">Reference proteome</keyword>
<sequence>MKLPHTPLKFGILNCEKRIWRETEFRDLDTVERGTVGKETLGNLSRLQGRYTEAYLTSCPKQFPINTFAPGNFSTSLELKAALEGVSPKLPPRVCHLQKVADVTWMEGARLDFMSAAARLVQPVCHKRAAIKLFDFREGKESLSQRISLIFKTNRAFSIGELEGP</sequence>